<dbReference type="EMBL" id="JARBJD010000042">
    <property type="protein sequence ID" value="KAK2957885.1"/>
    <property type="molecule type" value="Genomic_DNA"/>
</dbReference>
<accession>A0ABQ9Y2A9</accession>
<proteinExistence type="predicted"/>
<evidence type="ECO:0000313" key="2">
    <source>
        <dbReference type="Proteomes" id="UP001281761"/>
    </source>
</evidence>
<sequence length="323" mass="36358">MSSNIASSSDESEQTQSVSFASFMDWDGDRIRSKSNILSICRSLISIVEAGHSIDDTLEWKADSLLGQYWGIEEEDETDQFILGLVPSPTDEPVSRFVTSIIALLATNNKIIVSATMPVLFNLVSNCSSKMHLNLVKADLTPRLITQLNPLFLSFTDSQEIHSCLTYIIASSIWLASQDGQTNLQIQDWNEQQAIHETVLQHVLIPAQPYLRHMCINYISITDLGQSLNFTRILGKLLRICPFHQPTLDLVQTLPVYTAMTNALTSFVNSTSIWNIFFEMIAALQEWKEHGGTIHQTGMTVHRCLRSEGLEDSIQPRLRKDED</sequence>
<reference evidence="1 2" key="1">
    <citation type="journal article" date="2022" name="bioRxiv">
        <title>Genomics of Preaxostyla Flagellates Illuminates Evolutionary Transitions and the Path Towards Mitochondrial Loss.</title>
        <authorList>
            <person name="Novak L.V.F."/>
            <person name="Treitli S.C."/>
            <person name="Pyrih J."/>
            <person name="Halakuc P."/>
            <person name="Pipaliya S.V."/>
            <person name="Vacek V."/>
            <person name="Brzon O."/>
            <person name="Soukal P."/>
            <person name="Eme L."/>
            <person name="Dacks J.B."/>
            <person name="Karnkowska A."/>
            <person name="Elias M."/>
            <person name="Hampl V."/>
        </authorList>
    </citation>
    <scope>NUCLEOTIDE SEQUENCE [LARGE SCALE GENOMIC DNA]</scope>
    <source>
        <strain evidence="1">NAU3</strain>
        <tissue evidence="1">Gut</tissue>
    </source>
</reference>
<name>A0ABQ9Y2A9_9EUKA</name>
<gene>
    <name evidence="1" type="ORF">BLNAU_7061</name>
</gene>
<dbReference type="Proteomes" id="UP001281761">
    <property type="component" value="Unassembled WGS sequence"/>
</dbReference>
<evidence type="ECO:0000313" key="1">
    <source>
        <dbReference type="EMBL" id="KAK2957885.1"/>
    </source>
</evidence>
<keyword evidence="2" id="KW-1185">Reference proteome</keyword>
<comment type="caution">
    <text evidence="1">The sequence shown here is derived from an EMBL/GenBank/DDBJ whole genome shotgun (WGS) entry which is preliminary data.</text>
</comment>
<protein>
    <submittedName>
        <fullName evidence="1">Uncharacterized protein</fullName>
    </submittedName>
</protein>
<organism evidence="1 2">
    <name type="scientific">Blattamonas nauphoetae</name>
    <dbReference type="NCBI Taxonomy" id="2049346"/>
    <lineage>
        <taxon>Eukaryota</taxon>
        <taxon>Metamonada</taxon>
        <taxon>Preaxostyla</taxon>
        <taxon>Oxymonadida</taxon>
        <taxon>Blattamonas</taxon>
    </lineage>
</organism>